<keyword evidence="2" id="KW-1185">Reference proteome</keyword>
<accession>A0ACB6RGV8</accession>
<dbReference type="Proteomes" id="UP000799754">
    <property type="component" value="Unassembled WGS sequence"/>
</dbReference>
<name>A0ACB6RGV8_9PLEO</name>
<protein>
    <submittedName>
        <fullName evidence="1">Uncharacterized protein</fullName>
    </submittedName>
</protein>
<proteinExistence type="predicted"/>
<organism evidence="1 2">
    <name type="scientific">Macroventuria anomochaeta</name>
    <dbReference type="NCBI Taxonomy" id="301207"/>
    <lineage>
        <taxon>Eukaryota</taxon>
        <taxon>Fungi</taxon>
        <taxon>Dikarya</taxon>
        <taxon>Ascomycota</taxon>
        <taxon>Pezizomycotina</taxon>
        <taxon>Dothideomycetes</taxon>
        <taxon>Pleosporomycetidae</taxon>
        <taxon>Pleosporales</taxon>
        <taxon>Pleosporineae</taxon>
        <taxon>Didymellaceae</taxon>
        <taxon>Macroventuria</taxon>
    </lineage>
</organism>
<reference evidence="1" key="1">
    <citation type="journal article" date="2020" name="Stud. Mycol.">
        <title>101 Dothideomycetes genomes: a test case for predicting lifestyles and emergence of pathogens.</title>
        <authorList>
            <person name="Haridas S."/>
            <person name="Albert R."/>
            <person name="Binder M."/>
            <person name="Bloem J."/>
            <person name="Labutti K."/>
            <person name="Salamov A."/>
            <person name="Andreopoulos B."/>
            <person name="Baker S."/>
            <person name="Barry K."/>
            <person name="Bills G."/>
            <person name="Bluhm B."/>
            <person name="Cannon C."/>
            <person name="Castanera R."/>
            <person name="Culley D."/>
            <person name="Daum C."/>
            <person name="Ezra D."/>
            <person name="Gonzalez J."/>
            <person name="Henrissat B."/>
            <person name="Kuo A."/>
            <person name="Liang C."/>
            <person name="Lipzen A."/>
            <person name="Lutzoni F."/>
            <person name="Magnuson J."/>
            <person name="Mondo S."/>
            <person name="Nolan M."/>
            <person name="Ohm R."/>
            <person name="Pangilinan J."/>
            <person name="Park H.-J."/>
            <person name="Ramirez L."/>
            <person name="Alfaro M."/>
            <person name="Sun H."/>
            <person name="Tritt A."/>
            <person name="Yoshinaga Y."/>
            <person name="Zwiers L.-H."/>
            <person name="Turgeon B."/>
            <person name="Goodwin S."/>
            <person name="Spatafora J."/>
            <person name="Crous P."/>
            <person name="Grigoriev I."/>
        </authorList>
    </citation>
    <scope>NUCLEOTIDE SEQUENCE</scope>
    <source>
        <strain evidence="1">CBS 525.71</strain>
    </source>
</reference>
<evidence type="ECO:0000313" key="1">
    <source>
        <dbReference type="EMBL" id="KAF2621093.1"/>
    </source>
</evidence>
<gene>
    <name evidence="1" type="ORF">BU25DRAFT_253616</name>
</gene>
<comment type="caution">
    <text evidence="1">The sequence shown here is derived from an EMBL/GenBank/DDBJ whole genome shotgun (WGS) entry which is preliminary data.</text>
</comment>
<sequence length="68" mass="7747">MCQFITKAAVDGSYNDPFLETPNRRSDTKSVSALSYRTSTNHSPNNMAKGGHKYKIIDSQRRQPMRKL</sequence>
<evidence type="ECO:0000313" key="2">
    <source>
        <dbReference type="Proteomes" id="UP000799754"/>
    </source>
</evidence>
<dbReference type="EMBL" id="MU006764">
    <property type="protein sequence ID" value="KAF2621093.1"/>
    <property type="molecule type" value="Genomic_DNA"/>
</dbReference>